<proteinExistence type="predicted"/>
<accession>A0A6N2SSH2</accession>
<sequence length="370" mass="44603">MNYIFQNSNKPVIIAYYLPQFHPFKENDEWWGKGFTEWTNVGKARPLYKGHYQPKIPADLGYYDLRLPIIRQQQVELAKEAGISGFCYWHYWFGGKGRQLMNDIIDNVHNEGKPDFPFCLGWANESWKAKQWRYDGLGDKILMEQRYEGDEDYRLHYEYACELFKDKRYIYIDSKPFFLIYKPNQFVDIKRFISLWNQWIKEDGLAEKVYFVANMDSQEDYEKFLAMGFDAVTPTYFERTELAFKHQPLWKNFFMRFYFHYFPPYRFDYCESSNYFFLKGIDDKEDVIPFILPCWDHTPRSGKKGRVLVGSTPLLFKKHVKHTLNGVMHKQNKLIMLKSWNEWAEGNYMEPDLKWGKQYITALKEVINLF</sequence>
<gene>
    <name evidence="1" type="ORF">BVLFYP11_01336</name>
</gene>
<dbReference type="Pfam" id="PF14307">
    <property type="entry name" value="Glyco_tran_WbsX"/>
    <property type="match status" value="1"/>
</dbReference>
<reference evidence="1" key="1">
    <citation type="submission" date="2019-11" db="EMBL/GenBank/DDBJ databases">
        <authorList>
            <person name="Feng L."/>
        </authorList>
    </citation>
    <scope>NUCLEOTIDE SEQUENCE</scope>
    <source>
        <strain evidence="1">BvulgatusLFYP11</strain>
    </source>
</reference>
<dbReference type="InterPro" id="IPR032719">
    <property type="entry name" value="WbsX"/>
</dbReference>
<dbReference type="EMBL" id="CACRTA010000018">
    <property type="protein sequence ID" value="VYS95962.1"/>
    <property type="molecule type" value="Genomic_DNA"/>
</dbReference>
<evidence type="ECO:0008006" key="2">
    <source>
        <dbReference type="Google" id="ProtNLM"/>
    </source>
</evidence>
<dbReference type="CDD" id="cd11579">
    <property type="entry name" value="Glyco_tran_WbsX"/>
    <property type="match status" value="1"/>
</dbReference>
<dbReference type="AlphaFoldDB" id="A0A6N2SSH2"/>
<dbReference type="PANTHER" id="PTHR41244">
    <property type="entry name" value="RHAMNAN SYNTHESIS F"/>
    <property type="match status" value="1"/>
</dbReference>
<protein>
    <recommendedName>
        <fullName evidence="2">Lipopolysaccharide biosynthesis protein</fullName>
    </recommendedName>
</protein>
<dbReference type="RefSeq" id="WP_234243771.1">
    <property type="nucleotide sequence ID" value="NZ_CACRTA010000018.1"/>
</dbReference>
<dbReference type="PANTHER" id="PTHR41244:SF1">
    <property type="entry name" value="GLYCOSYLTRANSFERASE"/>
    <property type="match status" value="1"/>
</dbReference>
<evidence type="ECO:0000313" key="1">
    <source>
        <dbReference type="EMBL" id="VYS95962.1"/>
    </source>
</evidence>
<organism evidence="1">
    <name type="scientific">Phocaeicola vulgatus</name>
    <name type="common">Bacteroides vulgatus</name>
    <dbReference type="NCBI Taxonomy" id="821"/>
    <lineage>
        <taxon>Bacteria</taxon>
        <taxon>Pseudomonadati</taxon>
        <taxon>Bacteroidota</taxon>
        <taxon>Bacteroidia</taxon>
        <taxon>Bacteroidales</taxon>
        <taxon>Bacteroidaceae</taxon>
        <taxon>Phocaeicola</taxon>
    </lineage>
</organism>
<dbReference type="Gene3D" id="3.20.20.80">
    <property type="entry name" value="Glycosidases"/>
    <property type="match status" value="1"/>
</dbReference>
<name>A0A6N2SSH2_PHOVU</name>